<reference evidence="2" key="1">
    <citation type="submission" date="2021-07" db="EMBL/GenBank/DDBJ databases">
        <authorList>
            <person name="Branca A.L. A."/>
        </authorList>
    </citation>
    <scope>NUCLEOTIDE SEQUENCE</scope>
</reference>
<proteinExistence type="predicted"/>
<comment type="caution">
    <text evidence="2">The sequence shown here is derived from an EMBL/GenBank/DDBJ whole genome shotgun (WGS) entry which is preliminary data.</text>
</comment>
<evidence type="ECO:0008006" key="4">
    <source>
        <dbReference type="Google" id="ProtNLM"/>
    </source>
</evidence>
<dbReference type="OrthoDB" id="10021397at2759"/>
<evidence type="ECO:0000256" key="1">
    <source>
        <dbReference type="SAM" id="MobiDB-lite"/>
    </source>
</evidence>
<gene>
    <name evidence="2" type="ORF">PEGY_LOCUS3479</name>
</gene>
<sequence length="120" mass="12597">MLFGQLVGAAVFVSLGENILANQLVKRLSGLPGFNPGLVTSGGVTELVNVMPAHLHDTVLHSYNETLRKVFQVGLIISCLAVLGAATLEWKSIKNGQPRPDADNMASAEAEQAAGSTRGK</sequence>
<dbReference type="AlphaFoldDB" id="A0A9W4KD22"/>
<dbReference type="EMBL" id="CAJVRC010000846">
    <property type="protein sequence ID" value="CAG8893350.1"/>
    <property type="molecule type" value="Genomic_DNA"/>
</dbReference>
<evidence type="ECO:0000313" key="2">
    <source>
        <dbReference type="EMBL" id="CAG8893350.1"/>
    </source>
</evidence>
<keyword evidence="3" id="KW-1185">Reference proteome</keyword>
<protein>
    <recommendedName>
        <fullName evidence="4">Major facilitator superfamily (MFS) profile domain-containing protein</fullName>
    </recommendedName>
</protein>
<feature type="region of interest" description="Disordered" evidence="1">
    <location>
        <begin position="94"/>
        <end position="120"/>
    </location>
</feature>
<name>A0A9W4KD22_9EURO</name>
<accession>A0A9W4KD22</accession>
<dbReference type="Proteomes" id="UP001154252">
    <property type="component" value="Unassembled WGS sequence"/>
</dbReference>
<organism evidence="2 3">
    <name type="scientific">Penicillium egyptiacum</name>
    <dbReference type="NCBI Taxonomy" id="1303716"/>
    <lineage>
        <taxon>Eukaryota</taxon>
        <taxon>Fungi</taxon>
        <taxon>Dikarya</taxon>
        <taxon>Ascomycota</taxon>
        <taxon>Pezizomycotina</taxon>
        <taxon>Eurotiomycetes</taxon>
        <taxon>Eurotiomycetidae</taxon>
        <taxon>Eurotiales</taxon>
        <taxon>Aspergillaceae</taxon>
        <taxon>Penicillium</taxon>
    </lineage>
</organism>
<evidence type="ECO:0000313" key="3">
    <source>
        <dbReference type="Proteomes" id="UP001154252"/>
    </source>
</evidence>